<evidence type="ECO:0000256" key="1">
    <source>
        <dbReference type="SAM" id="MobiDB-lite"/>
    </source>
</evidence>
<accession>A0A8J2Z170</accession>
<evidence type="ECO:0000313" key="3">
    <source>
        <dbReference type="Proteomes" id="UP000646365"/>
    </source>
</evidence>
<protein>
    <submittedName>
        <fullName evidence="2">Uncharacterized protein</fullName>
    </submittedName>
</protein>
<comment type="caution">
    <text evidence="2">The sequence shown here is derived from an EMBL/GenBank/DDBJ whole genome shotgun (WGS) entry which is preliminary data.</text>
</comment>
<organism evidence="2 3">
    <name type="scientific">Aliidongia dinghuensis</name>
    <dbReference type="NCBI Taxonomy" id="1867774"/>
    <lineage>
        <taxon>Bacteria</taxon>
        <taxon>Pseudomonadati</taxon>
        <taxon>Pseudomonadota</taxon>
        <taxon>Alphaproteobacteria</taxon>
        <taxon>Rhodospirillales</taxon>
        <taxon>Dongiaceae</taxon>
        <taxon>Aliidongia</taxon>
    </lineage>
</organism>
<reference evidence="2" key="1">
    <citation type="journal article" date="2014" name="Int. J. Syst. Evol. Microbiol.">
        <title>Complete genome sequence of Corynebacterium casei LMG S-19264T (=DSM 44701T), isolated from a smear-ripened cheese.</title>
        <authorList>
            <consortium name="US DOE Joint Genome Institute (JGI-PGF)"/>
            <person name="Walter F."/>
            <person name="Albersmeier A."/>
            <person name="Kalinowski J."/>
            <person name="Ruckert C."/>
        </authorList>
    </citation>
    <scope>NUCLEOTIDE SEQUENCE</scope>
    <source>
        <strain evidence="2">CGMCC 1.15725</strain>
    </source>
</reference>
<reference evidence="2" key="2">
    <citation type="submission" date="2020-09" db="EMBL/GenBank/DDBJ databases">
        <authorList>
            <person name="Sun Q."/>
            <person name="Zhou Y."/>
        </authorList>
    </citation>
    <scope>NUCLEOTIDE SEQUENCE</scope>
    <source>
        <strain evidence="2">CGMCC 1.15725</strain>
    </source>
</reference>
<evidence type="ECO:0000313" key="2">
    <source>
        <dbReference type="EMBL" id="GGF47516.1"/>
    </source>
</evidence>
<dbReference type="Proteomes" id="UP000646365">
    <property type="component" value="Unassembled WGS sequence"/>
</dbReference>
<feature type="region of interest" description="Disordered" evidence="1">
    <location>
        <begin position="1"/>
        <end position="26"/>
    </location>
</feature>
<gene>
    <name evidence="2" type="ORF">GCM10011611_62440</name>
</gene>
<name>A0A8J2Z170_9PROT</name>
<proteinExistence type="predicted"/>
<keyword evidence="3" id="KW-1185">Reference proteome</keyword>
<dbReference type="EMBL" id="BMJQ01000025">
    <property type="protein sequence ID" value="GGF47516.1"/>
    <property type="molecule type" value="Genomic_DNA"/>
</dbReference>
<sequence>MRRLKPRRCAGDGARGKTKRPAPRPQRAVALWLRSAGLAHARAIMKARTSLTEVLEPVLASLARSETDARSICRFCDEGVCRPQGCPVEQAAFQSVEER</sequence>
<dbReference type="AlphaFoldDB" id="A0A8J2Z170"/>